<dbReference type="Pfam" id="PF01510">
    <property type="entry name" value="Amidase_2"/>
    <property type="match status" value="1"/>
</dbReference>
<dbReference type="InterPro" id="IPR036365">
    <property type="entry name" value="PGBD-like_sf"/>
</dbReference>
<reference evidence="7" key="1">
    <citation type="submission" date="2017-08" db="EMBL/GenBank/DDBJ databases">
        <authorList>
            <person name="Imhoff J.F."/>
            <person name="Rahn T."/>
            <person name="Kuenzel S."/>
            <person name="Neulinger S.C."/>
        </authorList>
    </citation>
    <scope>NUCLEOTIDE SEQUENCE</scope>
    <source>
        <strain evidence="7">DSM 9154</strain>
    </source>
</reference>
<dbReference type="EC" id="3.5.1.28" evidence="3"/>
<name>A0A934UZK7_9PROT</name>
<proteinExistence type="inferred from homology"/>
<dbReference type="GO" id="GO:0009254">
    <property type="term" value="P:peptidoglycan turnover"/>
    <property type="evidence" value="ECO:0007669"/>
    <property type="project" value="TreeGrafter"/>
</dbReference>
<comment type="catalytic activity">
    <reaction evidence="1">
        <text>Hydrolyzes the link between N-acetylmuramoyl residues and L-amino acid residues in certain cell-wall glycopeptides.</text>
        <dbReference type="EC" id="3.5.1.28"/>
    </reaction>
</comment>
<dbReference type="Proteomes" id="UP000778970">
    <property type="component" value="Unassembled WGS sequence"/>
</dbReference>
<evidence type="ECO:0000256" key="3">
    <source>
        <dbReference type="ARBA" id="ARBA00011901"/>
    </source>
</evidence>
<keyword evidence="4" id="KW-0378">Hydrolase</keyword>
<comment type="caution">
    <text evidence="7">The sequence shown here is derived from an EMBL/GenBank/DDBJ whole genome shotgun (WGS) entry which is preliminary data.</text>
</comment>
<dbReference type="SUPFAM" id="SSF55846">
    <property type="entry name" value="N-acetylmuramoyl-L-alanine amidase-like"/>
    <property type="match status" value="1"/>
</dbReference>
<dbReference type="SUPFAM" id="SSF47090">
    <property type="entry name" value="PGBD-like"/>
    <property type="match status" value="1"/>
</dbReference>
<comment type="similarity">
    <text evidence="2">Belongs to the N-acetylmuramoyl-L-alanine amidase 2 family.</text>
</comment>
<evidence type="ECO:0000256" key="5">
    <source>
        <dbReference type="ARBA" id="ARBA00023316"/>
    </source>
</evidence>
<dbReference type="GO" id="GO:0019867">
    <property type="term" value="C:outer membrane"/>
    <property type="evidence" value="ECO:0007669"/>
    <property type="project" value="TreeGrafter"/>
</dbReference>
<evidence type="ECO:0000313" key="8">
    <source>
        <dbReference type="Proteomes" id="UP000778970"/>
    </source>
</evidence>
<feature type="domain" description="N-acetylmuramoyl-L-alanine amidase" evidence="6">
    <location>
        <begin position="9"/>
        <end position="146"/>
    </location>
</feature>
<sequence length="232" mass="25529">MAQPVDHPSPNHEPRPDGVAVDILLLHYTGMLTGTAALDRLCQPEAKVSAHYLIEEDGQIVRLVPEDRRAWHAGVACWAGQTNINDRSIGIELVNPGHEFGYRAFPEAQMAALIELSQAIRTRHPIPSHRVLGHSDVAPARKQDPGELFDWPRLADYGLGVWPQEVVEPSRLPDLEWFLACLERVGYCPSADPAILLTAFQRHFRPEAVTGAPDTATAARLTGLLQVLDHAG</sequence>
<keyword evidence="8" id="KW-1185">Reference proteome</keyword>
<evidence type="ECO:0000259" key="6">
    <source>
        <dbReference type="SMART" id="SM00644"/>
    </source>
</evidence>
<keyword evidence="5" id="KW-0961">Cell wall biogenesis/degradation</keyword>
<accession>A0A934UZK7</accession>
<dbReference type="InterPro" id="IPR051206">
    <property type="entry name" value="NAMLAA_amidase_2"/>
</dbReference>
<dbReference type="AlphaFoldDB" id="A0A934UZK7"/>
<dbReference type="InterPro" id="IPR002502">
    <property type="entry name" value="Amidase_domain"/>
</dbReference>
<gene>
    <name evidence="7" type="ORF">CKO21_04435</name>
</gene>
<protein>
    <recommendedName>
        <fullName evidence="3">N-acetylmuramoyl-L-alanine amidase</fullName>
        <ecNumber evidence="3">3.5.1.28</ecNumber>
    </recommendedName>
</protein>
<evidence type="ECO:0000256" key="2">
    <source>
        <dbReference type="ARBA" id="ARBA00007553"/>
    </source>
</evidence>
<organism evidence="7 8">
    <name type="scientific">Rhodovibrio salinarum</name>
    <dbReference type="NCBI Taxonomy" id="1087"/>
    <lineage>
        <taxon>Bacteria</taxon>
        <taxon>Pseudomonadati</taxon>
        <taxon>Pseudomonadota</taxon>
        <taxon>Alphaproteobacteria</taxon>
        <taxon>Rhodospirillales</taxon>
        <taxon>Rhodovibrionaceae</taxon>
        <taxon>Rhodovibrio</taxon>
    </lineage>
</organism>
<dbReference type="GO" id="GO:0008745">
    <property type="term" value="F:N-acetylmuramoyl-L-alanine amidase activity"/>
    <property type="evidence" value="ECO:0007669"/>
    <property type="project" value="UniProtKB-EC"/>
</dbReference>
<evidence type="ECO:0000313" key="7">
    <source>
        <dbReference type="EMBL" id="MBK1696490.1"/>
    </source>
</evidence>
<dbReference type="SMART" id="SM00644">
    <property type="entry name" value="Ami_2"/>
    <property type="match status" value="1"/>
</dbReference>
<evidence type="ECO:0000256" key="4">
    <source>
        <dbReference type="ARBA" id="ARBA00022801"/>
    </source>
</evidence>
<dbReference type="GO" id="GO:0009253">
    <property type="term" value="P:peptidoglycan catabolic process"/>
    <property type="evidence" value="ECO:0007669"/>
    <property type="project" value="InterPro"/>
</dbReference>
<dbReference type="EMBL" id="NRRE01000017">
    <property type="protein sequence ID" value="MBK1696490.1"/>
    <property type="molecule type" value="Genomic_DNA"/>
</dbReference>
<dbReference type="Gene3D" id="3.40.80.10">
    <property type="entry name" value="Peptidoglycan recognition protein-like"/>
    <property type="match status" value="1"/>
</dbReference>
<dbReference type="GO" id="GO:0071555">
    <property type="term" value="P:cell wall organization"/>
    <property type="evidence" value="ECO:0007669"/>
    <property type="project" value="UniProtKB-KW"/>
</dbReference>
<dbReference type="PANTHER" id="PTHR30417">
    <property type="entry name" value="N-ACETYLMURAMOYL-L-ALANINE AMIDASE AMID"/>
    <property type="match status" value="1"/>
</dbReference>
<dbReference type="InterPro" id="IPR036366">
    <property type="entry name" value="PGBDSf"/>
</dbReference>
<evidence type="ECO:0000256" key="1">
    <source>
        <dbReference type="ARBA" id="ARBA00001561"/>
    </source>
</evidence>
<dbReference type="InterPro" id="IPR036505">
    <property type="entry name" value="Amidase/PGRP_sf"/>
</dbReference>
<reference evidence="7" key="2">
    <citation type="journal article" date="2020" name="Microorganisms">
        <title>Osmotic Adaptation and Compatible Solute Biosynthesis of Phototrophic Bacteria as Revealed from Genome Analyses.</title>
        <authorList>
            <person name="Imhoff J.F."/>
            <person name="Rahn T."/>
            <person name="Kunzel S."/>
            <person name="Keller A."/>
            <person name="Neulinger S.C."/>
        </authorList>
    </citation>
    <scope>NUCLEOTIDE SEQUENCE</scope>
    <source>
        <strain evidence="7">DSM 9154</strain>
    </source>
</reference>
<dbReference type="PANTHER" id="PTHR30417:SF1">
    <property type="entry name" value="N-ACETYLMURAMOYL-L-ALANINE AMIDASE AMID"/>
    <property type="match status" value="1"/>
</dbReference>
<dbReference type="RefSeq" id="WP_027289355.1">
    <property type="nucleotide sequence ID" value="NZ_NRRE01000017.1"/>
</dbReference>
<dbReference type="CDD" id="cd06583">
    <property type="entry name" value="PGRP"/>
    <property type="match status" value="1"/>
</dbReference>
<dbReference type="Gene3D" id="1.10.101.10">
    <property type="entry name" value="PGBD-like superfamily/PGBD"/>
    <property type="match status" value="1"/>
</dbReference>